<dbReference type="Proteomes" id="UP000003688">
    <property type="component" value="Unassembled WGS sequence"/>
</dbReference>
<dbReference type="Gene3D" id="2.60.120.10">
    <property type="entry name" value="Jelly Rolls"/>
    <property type="match status" value="1"/>
</dbReference>
<dbReference type="STRING" id="320771.Cflav_PD4936"/>
<dbReference type="SUPFAM" id="SSF51182">
    <property type="entry name" value="RmlC-like cupins"/>
    <property type="match status" value="1"/>
</dbReference>
<name>B9XCV5_PEDPL</name>
<proteinExistence type="predicted"/>
<dbReference type="EMBL" id="ABOX02000005">
    <property type="protein sequence ID" value="EEF62301.1"/>
    <property type="molecule type" value="Genomic_DNA"/>
</dbReference>
<sequence length="424" mass="48115">MPMRIVSGDRVFTVKPPASADYKQNNPLARLMSVLEKVELAAERENYLLNQVQYLMPYDFLELYGPSGSAYNVTDPGQQDNKEDFQKQNIHDFRCTDTWIARGWATTREDASDTEWTGPFLFLSYRGGPDSKLSQMSGHRLGQSLKLYVKVQGMEAASLIDVPYNPETDRYEIEIWGYPGNDLRNKLDGRGIAAIDRGGIICLPSLVQGGANDFAREGLDNRDMRTVAANHAMHPVLPMTVEVAWADKSQTWWDSKGGQNYRYQFNMIYRGWDNYLKVGVSESPHGGFGFLHFRNVLSNYFDFRDSGELGREVAPWMFGANGDKSGATRYEKFLAVEYMDLHILKPECGIGIHRHRDNQEIFFLMSGAGVMVTGDWCEFPQRERCFEIRTMTAGSFSLLKPGNLHALFNVTDEDISLLMFGGYD</sequence>
<accession>B9XCV5</accession>
<comment type="caution">
    <text evidence="1">The sequence shown here is derived from an EMBL/GenBank/DDBJ whole genome shotgun (WGS) entry which is preliminary data.</text>
</comment>
<dbReference type="AlphaFoldDB" id="B9XCV5"/>
<organism evidence="1 2">
    <name type="scientific">Pedosphaera parvula (strain Ellin514)</name>
    <dbReference type="NCBI Taxonomy" id="320771"/>
    <lineage>
        <taxon>Bacteria</taxon>
        <taxon>Pseudomonadati</taxon>
        <taxon>Verrucomicrobiota</taxon>
        <taxon>Pedosphaerae</taxon>
        <taxon>Pedosphaerales</taxon>
        <taxon>Pedosphaeraceae</taxon>
        <taxon>Pedosphaera</taxon>
    </lineage>
</organism>
<dbReference type="InterPro" id="IPR011051">
    <property type="entry name" value="RmlC_Cupin_sf"/>
</dbReference>
<protein>
    <submittedName>
        <fullName evidence="1">Cupin 2 conserved barrel domain protein</fullName>
    </submittedName>
</protein>
<reference evidence="1 2" key="1">
    <citation type="journal article" date="2011" name="J. Bacteriol.">
        <title>Genome sequence of 'Pedosphaera parvula' Ellin514, an aerobic Verrucomicrobial isolate from pasture soil.</title>
        <authorList>
            <person name="Kant R."/>
            <person name="van Passel M.W."/>
            <person name="Sangwan P."/>
            <person name="Palva A."/>
            <person name="Lucas S."/>
            <person name="Copeland A."/>
            <person name="Lapidus A."/>
            <person name="Glavina Del Rio T."/>
            <person name="Dalin E."/>
            <person name="Tice H."/>
            <person name="Bruce D."/>
            <person name="Goodwin L."/>
            <person name="Pitluck S."/>
            <person name="Chertkov O."/>
            <person name="Larimer F.W."/>
            <person name="Land M.L."/>
            <person name="Hauser L."/>
            <person name="Brettin T.S."/>
            <person name="Detter J.C."/>
            <person name="Han S."/>
            <person name="de Vos W.M."/>
            <person name="Janssen P.H."/>
            <person name="Smidt H."/>
        </authorList>
    </citation>
    <scope>NUCLEOTIDE SEQUENCE [LARGE SCALE GENOMIC DNA]</scope>
    <source>
        <strain evidence="1 2">Ellin514</strain>
    </source>
</reference>
<evidence type="ECO:0000313" key="2">
    <source>
        <dbReference type="Proteomes" id="UP000003688"/>
    </source>
</evidence>
<keyword evidence="2" id="KW-1185">Reference proteome</keyword>
<evidence type="ECO:0000313" key="1">
    <source>
        <dbReference type="EMBL" id="EEF62301.1"/>
    </source>
</evidence>
<dbReference type="InterPro" id="IPR014710">
    <property type="entry name" value="RmlC-like_jellyroll"/>
</dbReference>
<dbReference type="RefSeq" id="WP_007413653.1">
    <property type="nucleotide sequence ID" value="NZ_ABOX02000005.1"/>
</dbReference>
<gene>
    <name evidence="1" type="ORF">Cflav_PD4936</name>
</gene>